<keyword evidence="1" id="KW-0472">Membrane</keyword>
<name>E2AHQ2_CAMFO</name>
<dbReference type="Pfam" id="PF16054">
    <property type="entry name" value="TMEM72"/>
    <property type="match status" value="1"/>
</dbReference>
<dbReference type="AlphaFoldDB" id="E2AHQ2"/>
<dbReference type="InterPro" id="IPR032055">
    <property type="entry name" value="TMEM72"/>
</dbReference>
<dbReference type="Proteomes" id="UP000000311">
    <property type="component" value="Unassembled WGS sequence"/>
</dbReference>
<reference evidence="2 3" key="1">
    <citation type="journal article" date="2010" name="Science">
        <title>Genomic comparison of the ants Camponotus floridanus and Harpegnathos saltator.</title>
        <authorList>
            <person name="Bonasio R."/>
            <person name="Zhang G."/>
            <person name="Ye C."/>
            <person name="Mutti N.S."/>
            <person name="Fang X."/>
            <person name="Qin N."/>
            <person name="Donahue G."/>
            <person name="Yang P."/>
            <person name="Li Q."/>
            <person name="Li C."/>
            <person name="Zhang P."/>
            <person name="Huang Z."/>
            <person name="Berger S.L."/>
            <person name="Reinberg D."/>
            <person name="Wang J."/>
            <person name="Liebig J."/>
        </authorList>
    </citation>
    <scope>NUCLEOTIDE SEQUENCE [LARGE SCALE GENOMIC DNA]</scope>
    <source>
        <strain evidence="3">C129</strain>
    </source>
</reference>
<proteinExistence type="predicted"/>
<sequence length="202" mass="22365">MRIPAASGVIFFLEVTWAITLFVQLCVRNEDSLCSCCWSTVLTTTRGWRKALLYLPLSCVLAWRPNRLWLSYVAAGLLAVLSLLHIASSALGRRDSCQSNVGTDSVGESLLNSRQDNYDRFEEVLDQVAVPGIAMVRYDTSDGPPGLANPTRTASLNRGHVKSPRYLRSDKSLIRFDPVKANDSARGKETNITNTRGRNNAF</sequence>
<keyword evidence="1" id="KW-0812">Transmembrane</keyword>
<dbReference type="EMBL" id="GL439579">
    <property type="protein sequence ID" value="EFN67032.1"/>
    <property type="molecule type" value="Genomic_DNA"/>
</dbReference>
<dbReference type="OrthoDB" id="5946061at2759"/>
<dbReference type="PANTHER" id="PTHR28474:SF1">
    <property type="entry name" value="TRANSMEMBRANE PROTEIN 72"/>
    <property type="match status" value="1"/>
</dbReference>
<accession>E2AHQ2</accession>
<dbReference type="InParanoid" id="E2AHQ2"/>
<organism evidence="3">
    <name type="scientific">Camponotus floridanus</name>
    <name type="common">Florida carpenter ant</name>
    <dbReference type="NCBI Taxonomy" id="104421"/>
    <lineage>
        <taxon>Eukaryota</taxon>
        <taxon>Metazoa</taxon>
        <taxon>Ecdysozoa</taxon>
        <taxon>Arthropoda</taxon>
        <taxon>Hexapoda</taxon>
        <taxon>Insecta</taxon>
        <taxon>Pterygota</taxon>
        <taxon>Neoptera</taxon>
        <taxon>Endopterygota</taxon>
        <taxon>Hymenoptera</taxon>
        <taxon>Apocrita</taxon>
        <taxon>Aculeata</taxon>
        <taxon>Formicoidea</taxon>
        <taxon>Formicidae</taxon>
        <taxon>Formicinae</taxon>
        <taxon>Camponotus</taxon>
    </lineage>
</organism>
<feature type="transmembrane region" description="Helical" evidence="1">
    <location>
        <begin position="6"/>
        <end position="27"/>
    </location>
</feature>
<feature type="transmembrane region" description="Helical" evidence="1">
    <location>
        <begin position="69"/>
        <end position="87"/>
    </location>
</feature>
<evidence type="ECO:0000313" key="2">
    <source>
        <dbReference type="EMBL" id="EFN67032.1"/>
    </source>
</evidence>
<keyword evidence="1" id="KW-1133">Transmembrane helix</keyword>
<gene>
    <name evidence="2" type="ORF">EAG_04325</name>
</gene>
<evidence type="ECO:0000256" key="1">
    <source>
        <dbReference type="SAM" id="Phobius"/>
    </source>
</evidence>
<protein>
    <submittedName>
        <fullName evidence="2">Uncharacterized protein</fullName>
    </submittedName>
</protein>
<keyword evidence="3" id="KW-1185">Reference proteome</keyword>
<evidence type="ECO:0000313" key="3">
    <source>
        <dbReference type="Proteomes" id="UP000000311"/>
    </source>
</evidence>
<dbReference type="PANTHER" id="PTHR28474">
    <property type="entry name" value="TRANSMEMBRANE PROTEIN 72"/>
    <property type="match status" value="1"/>
</dbReference>